<name>A3IZN5_9CHRO</name>
<sequence>MPKSLTTSENNILRPEDFDPPLKRKEQ</sequence>
<evidence type="ECO:0000313" key="2">
    <source>
        <dbReference type="EMBL" id="EAZ88055.1"/>
    </source>
</evidence>
<gene>
    <name evidence="2" type="ORF">CY0110_00840</name>
</gene>
<comment type="caution">
    <text evidence="2">The sequence shown here is derived from an EMBL/GenBank/DDBJ whole genome shotgun (WGS) entry which is preliminary data.</text>
</comment>
<dbReference type="Proteomes" id="UP000003781">
    <property type="component" value="Unassembled WGS sequence"/>
</dbReference>
<feature type="compositionally biased region" description="Polar residues" evidence="1">
    <location>
        <begin position="1"/>
        <end position="11"/>
    </location>
</feature>
<evidence type="ECO:0000256" key="1">
    <source>
        <dbReference type="SAM" id="MobiDB-lite"/>
    </source>
</evidence>
<evidence type="ECO:0000313" key="3">
    <source>
        <dbReference type="Proteomes" id="UP000003781"/>
    </source>
</evidence>
<proteinExistence type="predicted"/>
<organism evidence="2 3">
    <name type="scientific">Crocosphaera chwakensis CCY0110</name>
    <dbReference type="NCBI Taxonomy" id="391612"/>
    <lineage>
        <taxon>Bacteria</taxon>
        <taxon>Bacillati</taxon>
        <taxon>Cyanobacteriota</taxon>
        <taxon>Cyanophyceae</taxon>
        <taxon>Oscillatoriophycideae</taxon>
        <taxon>Chroococcales</taxon>
        <taxon>Aphanothecaceae</taxon>
        <taxon>Crocosphaera</taxon>
        <taxon>Crocosphaera chwakensis</taxon>
    </lineage>
</organism>
<dbReference type="EMBL" id="AAXW01000111">
    <property type="protein sequence ID" value="EAZ88055.1"/>
    <property type="molecule type" value="Genomic_DNA"/>
</dbReference>
<feature type="compositionally biased region" description="Basic and acidic residues" evidence="1">
    <location>
        <begin position="14"/>
        <end position="27"/>
    </location>
</feature>
<accession>A3IZN5</accession>
<dbReference type="AlphaFoldDB" id="A3IZN5"/>
<protein>
    <submittedName>
        <fullName evidence="2">Uncharacterized protein</fullName>
    </submittedName>
</protein>
<feature type="region of interest" description="Disordered" evidence="1">
    <location>
        <begin position="1"/>
        <end position="27"/>
    </location>
</feature>
<reference evidence="2 3" key="1">
    <citation type="submission" date="2007-03" db="EMBL/GenBank/DDBJ databases">
        <authorList>
            <person name="Stal L."/>
            <person name="Ferriera S."/>
            <person name="Johnson J."/>
            <person name="Kravitz S."/>
            <person name="Beeson K."/>
            <person name="Sutton G."/>
            <person name="Rogers Y.-H."/>
            <person name="Friedman R."/>
            <person name="Frazier M."/>
            <person name="Venter J.C."/>
        </authorList>
    </citation>
    <scope>NUCLEOTIDE SEQUENCE [LARGE SCALE GENOMIC DNA]</scope>
    <source>
        <strain evidence="2 3">CCY0110</strain>
    </source>
</reference>
<keyword evidence="3" id="KW-1185">Reference proteome</keyword>